<evidence type="ECO:0000313" key="2">
    <source>
        <dbReference type="EMBL" id="MBB3036654.1"/>
    </source>
</evidence>
<evidence type="ECO:0000259" key="1">
    <source>
        <dbReference type="Pfam" id="PF09995"/>
    </source>
</evidence>
<feature type="domain" description="ER-bound oxygenase mpaB/mpaB'/Rubber oxygenase catalytic" evidence="1">
    <location>
        <begin position="15"/>
        <end position="72"/>
    </location>
</feature>
<comment type="caution">
    <text evidence="2">The sequence shown here is derived from an EMBL/GenBank/DDBJ whole genome shotgun (WGS) entry which is preliminary data.</text>
</comment>
<dbReference type="GO" id="GO:0016491">
    <property type="term" value="F:oxidoreductase activity"/>
    <property type="evidence" value="ECO:0007669"/>
    <property type="project" value="InterPro"/>
</dbReference>
<evidence type="ECO:0000313" key="3">
    <source>
        <dbReference type="Proteomes" id="UP000567922"/>
    </source>
</evidence>
<gene>
    <name evidence="2" type="ORF">FHU29_001088</name>
</gene>
<accession>A0A839RKF7</accession>
<dbReference type="Pfam" id="PF09995">
    <property type="entry name" value="MPAB_Lcp_cat"/>
    <property type="match status" value="1"/>
</dbReference>
<dbReference type="Proteomes" id="UP000567922">
    <property type="component" value="Unassembled WGS sequence"/>
</dbReference>
<dbReference type="EMBL" id="JACHWS010000001">
    <property type="protein sequence ID" value="MBB3036654.1"/>
    <property type="molecule type" value="Genomic_DNA"/>
</dbReference>
<dbReference type="InterPro" id="IPR018713">
    <property type="entry name" value="MPAB/Lcp_cat_dom"/>
</dbReference>
<organism evidence="2 3">
    <name type="scientific">Hoyosella altamirensis</name>
    <dbReference type="NCBI Taxonomy" id="616997"/>
    <lineage>
        <taxon>Bacteria</taxon>
        <taxon>Bacillati</taxon>
        <taxon>Actinomycetota</taxon>
        <taxon>Actinomycetes</taxon>
        <taxon>Mycobacteriales</taxon>
        <taxon>Hoyosellaceae</taxon>
        <taxon>Hoyosella</taxon>
    </lineage>
</organism>
<proteinExistence type="predicted"/>
<keyword evidence="3" id="KW-1185">Reference proteome</keyword>
<protein>
    <submittedName>
        <fullName evidence="2">Uncharacterized protein (DUF2236 family)</fullName>
    </submittedName>
</protein>
<sequence length="73" mass="7849">MTAKQPLVRGISHLGFLAAGSNVIMQLSRPGMGYGVVESQVDSGNLYKHPFKRARTTITYLAVAILGTDEDKA</sequence>
<name>A0A839RKF7_9ACTN</name>
<dbReference type="AlphaFoldDB" id="A0A839RKF7"/>
<reference evidence="2 3" key="1">
    <citation type="submission" date="2020-08" db="EMBL/GenBank/DDBJ databases">
        <title>Sequencing the genomes of 1000 actinobacteria strains.</title>
        <authorList>
            <person name="Klenk H.-P."/>
        </authorList>
    </citation>
    <scope>NUCLEOTIDE SEQUENCE [LARGE SCALE GENOMIC DNA]</scope>
    <source>
        <strain evidence="2 3">DSM 45258</strain>
    </source>
</reference>